<keyword evidence="5 6" id="KW-0413">Isomerase</keyword>
<dbReference type="InterPro" id="IPR050245">
    <property type="entry name" value="PrsA_foldase"/>
</dbReference>
<feature type="domain" description="PpiC" evidence="7">
    <location>
        <begin position="93"/>
        <end position="208"/>
    </location>
</feature>
<dbReference type="PANTHER" id="PTHR47245">
    <property type="entry name" value="PEPTIDYLPROLYL ISOMERASE"/>
    <property type="match status" value="1"/>
</dbReference>
<evidence type="ECO:0000256" key="2">
    <source>
        <dbReference type="ARBA" id="ARBA00013194"/>
    </source>
</evidence>
<dbReference type="Pfam" id="PF00639">
    <property type="entry name" value="Rotamase"/>
    <property type="match status" value="1"/>
</dbReference>
<dbReference type="InterPro" id="IPR046357">
    <property type="entry name" value="PPIase_dom_sf"/>
</dbReference>
<evidence type="ECO:0000256" key="4">
    <source>
        <dbReference type="ARBA" id="ARBA00023110"/>
    </source>
</evidence>
<keyword evidence="4 6" id="KW-0697">Rotamase</keyword>
<dbReference type="InterPro" id="IPR027304">
    <property type="entry name" value="Trigger_fact/SurA_dom_sf"/>
</dbReference>
<dbReference type="AlphaFoldDB" id="A0A966FY96"/>
<dbReference type="PANTHER" id="PTHR47245:SF1">
    <property type="entry name" value="FOLDASE PROTEIN PRSA"/>
    <property type="match status" value="1"/>
</dbReference>
<comment type="caution">
    <text evidence="8">The sequence shown here is derived from an EMBL/GenBank/DDBJ whole genome shotgun (WGS) entry which is preliminary data.</text>
</comment>
<evidence type="ECO:0000256" key="5">
    <source>
        <dbReference type="ARBA" id="ARBA00023235"/>
    </source>
</evidence>
<dbReference type="Gene3D" id="3.10.50.40">
    <property type="match status" value="1"/>
</dbReference>
<sequence length="246" mass="28578">MSKTITITNEDILQQVKLSFKLPEIIKEVIKRKIIESVAEEMAFSAETEELQEAADQLRLAYKLLSADDTWQWLEKFDLSIDDFEDMARMKVLTKKLARHFLVDKIDPYFYDNQLNYSQAFLYEVILDNEDEAIEIFFALQEDEITFFDVAQKYIKDKELKRKGGYLGSIKKTDMKPEISAKVFASNPPQLLKPIVTAKGVHLIKVEEITHPDLTESLRYQILADLLSDWLNKQMATMIVEKLLST</sequence>
<name>A0A966FY96_MICAE</name>
<evidence type="ECO:0000313" key="8">
    <source>
        <dbReference type="EMBL" id="NCS56370.1"/>
    </source>
</evidence>
<comment type="catalytic activity">
    <reaction evidence="1">
        <text>[protein]-peptidylproline (omega=180) = [protein]-peptidylproline (omega=0)</text>
        <dbReference type="Rhea" id="RHEA:16237"/>
        <dbReference type="Rhea" id="RHEA-COMP:10747"/>
        <dbReference type="Rhea" id="RHEA-COMP:10748"/>
        <dbReference type="ChEBI" id="CHEBI:83833"/>
        <dbReference type="ChEBI" id="CHEBI:83834"/>
        <dbReference type="EC" id="5.2.1.8"/>
    </reaction>
</comment>
<evidence type="ECO:0000256" key="3">
    <source>
        <dbReference type="ARBA" id="ARBA00022729"/>
    </source>
</evidence>
<dbReference type="EMBL" id="JAADAI010000048">
    <property type="protein sequence ID" value="NCS56370.1"/>
    <property type="molecule type" value="Genomic_DNA"/>
</dbReference>
<dbReference type="SUPFAM" id="SSF109998">
    <property type="entry name" value="Triger factor/SurA peptide-binding domain-like"/>
    <property type="match status" value="1"/>
</dbReference>
<reference evidence="8" key="1">
    <citation type="journal article" date="2019" name="Mol. Ecol.">
        <title>Genome evolution and host-microbiome shifts correspond with intraspecific niche divergence within harmful algal bloom-forming Microcystis aeruginosa.</title>
        <authorList>
            <person name="Jackrel S.L."/>
            <person name="White J.D."/>
            <person name="Evans J.T."/>
            <person name="Buffin K."/>
            <person name="Hayden K."/>
            <person name="Sarnelle O."/>
            <person name="Denef V.J."/>
        </authorList>
    </citation>
    <scope>NUCLEOTIDE SEQUENCE</scope>
    <source>
        <strain evidence="8">G11-04</strain>
    </source>
</reference>
<protein>
    <recommendedName>
        <fullName evidence="2">peptidylprolyl isomerase</fullName>
        <ecNumber evidence="2">5.2.1.8</ecNumber>
    </recommendedName>
</protein>
<gene>
    <name evidence="8" type="ORF">GPJ16_05190</name>
</gene>
<evidence type="ECO:0000256" key="6">
    <source>
        <dbReference type="PROSITE-ProRule" id="PRU00278"/>
    </source>
</evidence>
<dbReference type="InterPro" id="IPR000297">
    <property type="entry name" value="PPIase_PpiC"/>
</dbReference>
<evidence type="ECO:0000259" key="7">
    <source>
        <dbReference type="PROSITE" id="PS50198"/>
    </source>
</evidence>
<organism evidence="8 9">
    <name type="scientific">Microcystis aeruginosa G11-04</name>
    <dbReference type="NCBI Taxonomy" id="2685956"/>
    <lineage>
        <taxon>Bacteria</taxon>
        <taxon>Bacillati</taxon>
        <taxon>Cyanobacteriota</taxon>
        <taxon>Cyanophyceae</taxon>
        <taxon>Oscillatoriophycideae</taxon>
        <taxon>Chroococcales</taxon>
        <taxon>Microcystaceae</taxon>
        <taxon>Microcystis</taxon>
    </lineage>
</organism>
<evidence type="ECO:0000313" key="9">
    <source>
        <dbReference type="Proteomes" id="UP000799330"/>
    </source>
</evidence>
<dbReference type="SUPFAM" id="SSF54534">
    <property type="entry name" value="FKBP-like"/>
    <property type="match status" value="1"/>
</dbReference>
<dbReference type="PROSITE" id="PS50198">
    <property type="entry name" value="PPIC_PPIASE_2"/>
    <property type="match status" value="1"/>
</dbReference>
<proteinExistence type="predicted"/>
<evidence type="ECO:0000256" key="1">
    <source>
        <dbReference type="ARBA" id="ARBA00000971"/>
    </source>
</evidence>
<accession>A0A966FY96</accession>
<dbReference type="Proteomes" id="UP000799330">
    <property type="component" value="Unassembled WGS sequence"/>
</dbReference>
<dbReference type="GO" id="GO:0003755">
    <property type="term" value="F:peptidyl-prolyl cis-trans isomerase activity"/>
    <property type="evidence" value="ECO:0007669"/>
    <property type="project" value="UniProtKB-KW"/>
</dbReference>
<dbReference type="EC" id="5.2.1.8" evidence="2"/>
<keyword evidence="3" id="KW-0732">Signal</keyword>